<evidence type="ECO:0000256" key="3">
    <source>
        <dbReference type="ARBA" id="ARBA00022525"/>
    </source>
</evidence>
<reference evidence="8 9" key="1">
    <citation type="submission" date="2024-04" db="EMBL/GenBank/DDBJ databases">
        <authorList>
            <person name="Fracassetti M."/>
        </authorList>
    </citation>
    <scope>NUCLEOTIDE SEQUENCE [LARGE SCALE GENOMIC DNA]</scope>
</reference>
<dbReference type="GO" id="GO:0009506">
    <property type="term" value="C:plasmodesma"/>
    <property type="evidence" value="ECO:0007669"/>
    <property type="project" value="TreeGrafter"/>
</dbReference>
<dbReference type="Proteomes" id="UP001497516">
    <property type="component" value="Chromosome 7"/>
</dbReference>
<evidence type="ECO:0000313" key="9">
    <source>
        <dbReference type="Proteomes" id="UP001497516"/>
    </source>
</evidence>
<evidence type="ECO:0000256" key="1">
    <source>
        <dbReference type="ARBA" id="ARBA00004613"/>
    </source>
</evidence>
<dbReference type="Pfam" id="PF05498">
    <property type="entry name" value="RALF"/>
    <property type="match status" value="1"/>
</dbReference>
<evidence type="ECO:0000256" key="5">
    <source>
        <dbReference type="ARBA" id="ARBA00022729"/>
    </source>
</evidence>
<keyword evidence="5 7" id="KW-0732">Signal</keyword>
<dbReference type="GO" id="GO:0040008">
    <property type="term" value="P:regulation of growth"/>
    <property type="evidence" value="ECO:0007669"/>
    <property type="project" value="UniProtKB-ARBA"/>
</dbReference>
<evidence type="ECO:0000256" key="7">
    <source>
        <dbReference type="SAM" id="SignalP"/>
    </source>
</evidence>
<evidence type="ECO:0008006" key="10">
    <source>
        <dbReference type="Google" id="ProtNLM"/>
    </source>
</evidence>
<dbReference type="PANTHER" id="PTHR33136">
    <property type="entry name" value="RAPID ALKALINIZATION FACTOR-LIKE"/>
    <property type="match status" value="1"/>
</dbReference>
<proteinExistence type="inferred from homology"/>
<organism evidence="8 9">
    <name type="scientific">Linum trigynum</name>
    <dbReference type="NCBI Taxonomy" id="586398"/>
    <lineage>
        <taxon>Eukaryota</taxon>
        <taxon>Viridiplantae</taxon>
        <taxon>Streptophyta</taxon>
        <taxon>Embryophyta</taxon>
        <taxon>Tracheophyta</taxon>
        <taxon>Spermatophyta</taxon>
        <taxon>Magnoliopsida</taxon>
        <taxon>eudicotyledons</taxon>
        <taxon>Gunneridae</taxon>
        <taxon>Pentapetalae</taxon>
        <taxon>rosids</taxon>
        <taxon>fabids</taxon>
        <taxon>Malpighiales</taxon>
        <taxon>Linaceae</taxon>
        <taxon>Linum</taxon>
    </lineage>
</organism>
<protein>
    <recommendedName>
        <fullName evidence="10">Rapid ALkalinization Factor</fullName>
    </recommendedName>
</protein>
<name>A0AAV2G438_9ROSI</name>
<feature type="chain" id="PRO_5043740958" description="Rapid ALkalinization Factor" evidence="7">
    <location>
        <begin position="34"/>
        <end position="155"/>
    </location>
</feature>
<keyword evidence="4" id="KW-0372">Hormone</keyword>
<comment type="similarity">
    <text evidence="2">Belongs to the plant rapid alkalinization factor (RALF) family.</text>
</comment>
<evidence type="ECO:0000256" key="2">
    <source>
        <dbReference type="ARBA" id="ARBA00009178"/>
    </source>
</evidence>
<dbReference type="GO" id="GO:0005179">
    <property type="term" value="F:hormone activity"/>
    <property type="evidence" value="ECO:0007669"/>
    <property type="project" value="UniProtKB-KW"/>
</dbReference>
<keyword evidence="3" id="KW-0964">Secreted</keyword>
<sequence>MEQSAPKPIFLIYCYICSFLLVLLLTTNNKALAASPPIPSSSSSSSLVCKVGTNDNNSMAAECQVEAEESLLEMLITTGTDDDDDDDEVRDHGMRRRFAQERETQRYITPGALKKDKPVCNGGTSGEAYSSSCLPPPSNPHTRGCFKYYRCRSDS</sequence>
<comment type="subcellular location">
    <subcellularLocation>
        <location evidence="1">Secreted</location>
    </subcellularLocation>
</comment>
<dbReference type="PANTHER" id="PTHR33136:SF4">
    <property type="entry name" value="PROTEIN RALF-LIKE 32"/>
    <property type="match status" value="1"/>
</dbReference>
<feature type="signal peptide" evidence="7">
    <location>
        <begin position="1"/>
        <end position="33"/>
    </location>
</feature>
<gene>
    <name evidence="8" type="ORF">LTRI10_LOCUS44237</name>
</gene>
<keyword evidence="6" id="KW-1015">Disulfide bond</keyword>
<keyword evidence="9" id="KW-1185">Reference proteome</keyword>
<dbReference type="GO" id="GO:0019722">
    <property type="term" value="P:calcium-mediated signaling"/>
    <property type="evidence" value="ECO:0007669"/>
    <property type="project" value="TreeGrafter"/>
</dbReference>
<accession>A0AAV2G438</accession>
<dbReference type="AlphaFoldDB" id="A0AAV2G438"/>
<evidence type="ECO:0000256" key="4">
    <source>
        <dbReference type="ARBA" id="ARBA00022702"/>
    </source>
</evidence>
<dbReference type="EMBL" id="OZ034820">
    <property type="protein sequence ID" value="CAL1404375.1"/>
    <property type="molecule type" value="Genomic_DNA"/>
</dbReference>
<evidence type="ECO:0000256" key="6">
    <source>
        <dbReference type="ARBA" id="ARBA00023157"/>
    </source>
</evidence>
<dbReference type="GO" id="GO:0005576">
    <property type="term" value="C:extracellular region"/>
    <property type="evidence" value="ECO:0007669"/>
    <property type="project" value="UniProtKB-SubCell"/>
</dbReference>
<evidence type="ECO:0000313" key="8">
    <source>
        <dbReference type="EMBL" id="CAL1404375.1"/>
    </source>
</evidence>
<dbReference type="InterPro" id="IPR008801">
    <property type="entry name" value="RALF"/>
</dbReference>